<dbReference type="Proteomes" id="UP000215545">
    <property type="component" value="Unassembled WGS sequence"/>
</dbReference>
<dbReference type="Gene3D" id="3.10.620.30">
    <property type="match status" value="1"/>
</dbReference>
<feature type="transmembrane region" description="Helical" evidence="2">
    <location>
        <begin position="164"/>
        <end position="185"/>
    </location>
</feature>
<dbReference type="InterPro" id="IPR025403">
    <property type="entry name" value="TgpA-like_C"/>
</dbReference>
<dbReference type="STRING" id="1017273.SAMN05443094_10974"/>
<dbReference type="PANTHER" id="PTHR42736:SF1">
    <property type="entry name" value="PROTEIN-GLUTAMINE GAMMA-GLUTAMYLTRANSFERASE"/>
    <property type="match status" value="1"/>
</dbReference>
<name>A0A1N7BFI2_9BACI</name>
<dbReference type="InterPro" id="IPR052901">
    <property type="entry name" value="Bact_TGase-like"/>
</dbReference>
<sequence length="736" mass="83170">MNSQRTMRTVNSLFLHVLSFFLLWEWLRPVEQLTGTNWVVFFLGFVAGSLLLAFLGAPRALSALLKGIYIAVCIQFFHYSSFTDMLQSFPASVLANMEMMIKGQFTDLSNAFRTLLFFVLLWITVYLIHYWLMLRQTILFFFLATIVFITVLDTFTPYSAQSAIVRAVVIGFFMMGILAFQRLSSTENLSKPGTAQWKWLTSLAVLVAASAAIAFTAPKADPIWPNPVPFIKSIGGSSGLSTNESGQSGFRSDDSSLGGPFRPANVVVFTAEVEEEHYWKVDTRDAYTGKGWVASNPDEEARTFRRRVPDSLFSFTEAVPAESRTSIVYNEEDYGHIQYPHGLERISAASSFRYSLNTGTSKITPFNGEEPDAPDSYAVQYQHPSFQARDLQVSTPEDEGVAFRSIQNQYTQLPDSLPEEVRQLALEITAGHDTTFDKVKAIESYFSASGFTYEQEDVPVPAEDEDYVAQFLFDTKQGYCDNFSTSMAVMLRTLDIPSRWVKGYTEGTYLETLESGNQLYQVTSENAHSWVEVYFPGIGWVPFEPTQGFTNEAVPEVEDPTQAPVNEETPEDAETPADTPEQPVTEEPTPVEEELIEDGGEAAAVNDESFLQRNGKRIALIAAAVLILSVLVFKFRRKWLPFYSVFQFKQKKEDRHFPEAYLVLLTQLERSGLKREKGQTLGEYAKEIDALFSGTSMSTLTAHYEQYVYRNRLEPGTWSRVHADWEQLMHKTRTMK</sequence>
<evidence type="ECO:0000259" key="3">
    <source>
        <dbReference type="SMART" id="SM00460"/>
    </source>
</evidence>
<keyword evidence="7" id="KW-1185">Reference proteome</keyword>
<feature type="transmembrane region" description="Helical" evidence="2">
    <location>
        <begin position="197"/>
        <end position="217"/>
    </location>
</feature>
<dbReference type="Proteomes" id="UP000186385">
    <property type="component" value="Unassembled WGS sequence"/>
</dbReference>
<feature type="compositionally biased region" description="Low complexity" evidence="1">
    <location>
        <begin position="579"/>
        <end position="588"/>
    </location>
</feature>
<protein>
    <recommendedName>
        <fullName evidence="3">Transglutaminase-like domain-containing protein</fullName>
    </recommendedName>
</protein>
<dbReference type="OrthoDB" id="9804872at2"/>
<feature type="transmembrane region" description="Helical" evidence="2">
    <location>
        <begin position="39"/>
        <end position="57"/>
    </location>
</feature>
<evidence type="ECO:0000313" key="6">
    <source>
        <dbReference type="Proteomes" id="UP000186385"/>
    </source>
</evidence>
<evidence type="ECO:0000256" key="2">
    <source>
        <dbReference type="SAM" id="Phobius"/>
    </source>
</evidence>
<dbReference type="InterPro" id="IPR002931">
    <property type="entry name" value="Transglutaminase-like"/>
</dbReference>
<dbReference type="EMBL" id="MWSK01000009">
    <property type="protein sequence ID" value="OXS74708.1"/>
    <property type="molecule type" value="Genomic_DNA"/>
</dbReference>
<dbReference type="EMBL" id="FTLX01000009">
    <property type="protein sequence ID" value="SIR50090.1"/>
    <property type="molecule type" value="Genomic_DNA"/>
</dbReference>
<keyword evidence="2" id="KW-0472">Membrane</keyword>
<evidence type="ECO:0000313" key="7">
    <source>
        <dbReference type="Proteomes" id="UP000215545"/>
    </source>
</evidence>
<organism evidence="5 6">
    <name type="scientific">Domibacillus enclensis</name>
    <dbReference type="NCBI Taxonomy" id="1017273"/>
    <lineage>
        <taxon>Bacteria</taxon>
        <taxon>Bacillati</taxon>
        <taxon>Bacillota</taxon>
        <taxon>Bacilli</taxon>
        <taxon>Bacillales</taxon>
        <taxon>Bacillaceae</taxon>
        <taxon>Domibacillus</taxon>
    </lineage>
</organism>
<reference evidence="5 6" key="1">
    <citation type="submission" date="2017-01" db="EMBL/GenBank/DDBJ databases">
        <authorList>
            <person name="Mah S.A."/>
            <person name="Swanson W.J."/>
            <person name="Moy G.W."/>
            <person name="Vacquier V.D."/>
        </authorList>
    </citation>
    <scope>NUCLEOTIDE SEQUENCE [LARGE SCALE GENOMIC DNA]</scope>
    <source>
        <strain evidence="5 6">NIO-1016</strain>
    </source>
</reference>
<dbReference type="RefSeq" id="WP_045850290.1">
    <property type="nucleotide sequence ID" value="NZ_FTLX01000009.1"/>
</dbReference>
<dbReference type="InterPro" id="IPR021878">
    <property type="entry name" value="TgpA_N"/>
</dbReference>
<dbReference type="AlphaFoldDB" id="A0A1N7BFI2"/>
<reference evidence="4" key="3">
    <citation type="submission" date="2017-03" db="EMBL/GenBank/DDBJ databases">
        <authorList>
            <person name="Dastager S.G."/>
            <person name="Neurgaonkar P.S."/>
            <person name="Dharne M.S."/>
        </authorList>
    </citation>
    <scope>NUCLEOTIDE SEQUENCE</scope>
    <source>
        <strain evidence="4">DSM 25145</strain>
    </source>
</reference>
<gene>
    <name evidence="4" type="ORF">B1B05_16230</name>
    <name evidence="5" type="ORF">SAMN05443094_10974</name>
</gene>
<feature type="transmembrane region" description="Helical" evidence="2">
    <location>
        <begin position="139"/>
        <end position="158"/>
    </location>
</feature>
<dbReference type="InterPro" id="IPR038765">
    <property type="entry name" value="Papain-like_cys_pep_sf"/>
</dbReference>
<dbReference type="Pfam" id="PF13559">
    <property type="entry name" value="DUF4129"/>
    <property type="match status" value="1"/>
</dbReference>
<feature type="domain" description="Transglutaminase-like" evidence="3">
    <location>
        <begin position="472"/>
        <end position="547"/>
    </location>
</feature>
<evidence type="ECO:0000313" key="5">
    <source>
        <dbReference type="EMBL" id="SIR50090.1"/>
    </source>
</evidence>
<feature type="transmembrane region" description="Helical" evidence="2">
    <location>
        <begin position="111"/>
        <end position="132"/>
    </location>
</feature>
<feature type="transmembrane region" description="Helical" evidence="2">
    <location>
        <begin position="618"/>
        <end position="635"/>
    </location>
</feature>
<accession>A0A1N7BFI2</accession>
<dbReference type="Pfam" id="PF11992">
    <property type="entry name" value="TgpA_N"/>
    <property type="match status" value="1"/>
</dbReference>
<proteinExistence type="predicted"/>
<dbReference type="SUPFAM" id="SSF54001">
    <property type="entry name" value="Cysteine proteinases"/>
    <property type="match status" value="1"/>
</dbReference>
<dbReference type="Pfam" id="PF01841">
    <property type="entry name" value="Transglut_core"/>
    <property type="match status" value="1"/>
</dbReference>
<evidence type="ECO:0000256" key="1">
    <source>
        <dbReference type="SAM" id="MobiDB-lite"/>
    </source>
</evidence>
<keyword evidence="2" id="KW-0812">Transmembrane</keyword>
<feature type="transmembrane region" description="Helical" evidence="2">
    <location>
        <begin position="69"/>
        <end position="91"/>
    </location>
</feature>
<evidence type="ECO:0000313" key="4">
    <source>
        <dbReference type="EMBL" id="OXS74708.1"/>
    </source>
</evidence>
<dbReference type="SMART" id="SM00460">
    <property type="entry name" value="TGc"/>
    <property type="match status" value="1"/>
</dbReference>
<reference evidence="7" key="2">
    <citation type="submission" date="2017-03" db="EMBL/GenBank/DDBJ databases">
        <title>Bacillus sp. V-88(T) DSM27956, whole genome shotgun sequencing project.</title>
        <authorList>
            <person name="Dastager S.G."/>
            <person name="Neurgaonkar P.S."/>
            <person name="Dharne M.S."/>
        </authorList>
    </citation>
    <scope>NUCLEOTIDE SEQUENCE [LARGE SCALE GENOMIC DNA]</scope>
    <source>
        <strain evidence="7">DSM 25145</strain>
    </source>
</reference>
<feature type="region of interest" description="Disordered" evidence="1">
    <location>
        <begin position="557"/>
        <end position="595"/>
    </location>
</feature>
<keyword evidence="2" id="KW-1133">Transmembrane helix</keyword>
<dbReference type="PANTHER" id="PTHR42736">
    <property type="entry name" value="PROTEIN-GLUTAMINE GAMMA-GLUTAMYLTRANSFERASE"/>
    <property type="match status" value="1"/>
</dbReference>